<reference evidence="3" key="1">
    <citation type="journal article" date="2019" name="Plant J.">
        <title>Chlorella vulgaris genome assembly and annotation reveals the molecular basis for metabolic acclimation to high light conditions.</title>
        <authorList>
            <person name="Cecchin M."/>
            <person name="Marcolungo L."/>
            <person name="Rossato M."/>
            <person name="Girolomoni L."/>
            <person name="Cosentino E."/>
            <person name="Cuine S."/>
            <person name="Li-Beisson Y."/>
            <person name="Delledonne M."/>
            <person name="Ballottari M."/>
        </authorList>
    </citation>
    <scope>NUCLEOTIDE SEQUENCE</scope>
    <source>
        <strain evidence="3">211/11P</strain>
    </source>
</reference>
<gene>
    <name evidence="3" type="ORF">D9Q98_008757</name>
</gene>
<evidence type="ECO:0000313" key="4">
    <source>
        <dbReference type="Proteomes" id="UP001055712"/>
    </source>
</evidence>
<feature type="coiled-coil region" evidence="1">
    <location>
        <begin position="261"/>
        <end position="295"/>
    </location>
</feature>
<keyword evidence="1" id="KW-0175">Coiled coil</keyword>
<proteinExistence type="predicted"/>
<protein>
    <submittedName>
        <fullName evidence="3">Uncharacterized protein</fullName>
    </submittedName>
</protein>
<feature type="compositionally biased region" description="Low complexity" evidence="2">
    <location>
        <begin position="68"/>
        <end position="100"/>
    </location>
</feature>
<feature type="region of interest" description="Disordered" evidence="2">
    <location>
        <begin position="44"/>
        <end position="115"/>
    </location>
</feature>
<keyword evidence="4" id="KW-1185">Reference proteome</keyword>
<reference evidence="3" key="2">
    <citation type="submission" date="2020-11" db="EMBL/GenBank/DDBJ databases">
        <authorList>
            <person name="Cecchin M."/>
            <person name="Marcolungo L."/>
            <person name="Rossato M."/>
            <person name="Girolomoni L."/>
            <person name="Cosentino E."/>
            <person name="Cuine S."/>
            <person name="Li-Beisson Y."/>
            <person name="Delledonne M."/>
            <person name="Ballottari M."/>
        </authorList>
    </citation>
    <scope>NUCLEOTIDE SEQUENCE</scope>
    <source>
        <strain evidence="3">211/11P</strain>
        <tissue evidence="3">Whole cell</tissue>
    </source>
</reference>
<feature type="compositionally biased region" description="Polar residues" evidence="2">
    <location>
        <begin position="49"/>
        <end position="58"/>
    </location>
</feature>
<evidence type="ECO:0000256" key="1">
    <source>
        <dbReference type="SAM" id="Coils"/>
    </source>
</evidence>
<accession>A0A9D4TIK7</accession>
<comment type="caution">
    <text evidence="3">The sequence shown here is derived from an EMBL/GenBank/DDBJ whole genome shotgun (WGS) entry which is preliminary data.</text>
</comment>
<feature type="region of interest" description="Disordered" evidence="2">
    <location>
        <begin position="1"/>
        <end position="20"/>
    </location>
</feature>
<sequence>MLCRLPRGTSPRVQRRQTPMIQLLKPAPRHRAAQATRRCIAQVAADGASGNSPANQASLRKRRDRGSRWSSGGTCGVSSTAPEASSSSSSSNPFAAVPAPDINKRSSSDASSAYNPSRVLNMSTASSSSRCMQSTGWTQPCCPGTPSKRSVVAFGGTMTVSVLMPIFRKEITPLLKWAVQEVNGASGSSQVLIHEGHVEAVLTVLLIAVPLLLGYFDWQSQNSQSASLESDASSASASTDDGVGAAAAAGAGTAMVAALALNSMEQRLASTERLLQGMQQRVESAEAELLQLRAARARPLMTRAAQVRRV</sequence>
<name>A0A9D4TIK7_CHLVU</name>
<dbReference type="EMBL" id="SIDB01000011">
    <property type="protein sequence ID" value="KAI3426386.1"/>
    <property type="molecule type" value="Genomic_DNA"/>
</dbReference>
<dbReference type="Proteomes" id="UP001055712">
    <property type="component" value="Unassembled WGS sequence"/>
</dbReference>
<dbReference type="AlphaFoldDB" id="A0A9D4TIK7"/>
<evidence type="ECO:0000313" key="3">
    <source>
        <dbReference type="EMBL" id="KAI3426386.1"/>
    </source>
</evidence>
<organism evidence="3 4">
    <name type="scientific">Chlorella vulgaris</name>
    <name type="common">Green alga</name>
    <dbReference type="NCBI Taxonomy" id="3077"/>
    <lineage>
        <taxon>Eukaryota</taxon>
        <taxon>Viridiplantae</taxon>
        <taxon>Chlorophyta</taxon>
        <taxon>core chlorophytes</taxon>
        <taxon>Trebouxiophyceae</taxon>
        <taxon>Chlorellales</taxon>
        <taxon>Chlorellaceae</taxon>
        <taxon>Chlorella clade</taxon>
        <taxon>Chlorella</taxon>
    </lineage>
</organism>
<evidence type="ECO:0000256" key="2">
    <source>
        <dbReference type="SAM" id="MobiDB-lite"/>
    </source>
</evidence>